<dbReference type="PROSITE" id="PS50943">
    <property type="entry name" value="HTH_CROC1"/>
    <property type="match status" value="1"/>
</dbReference>
<comment type="caution">
    <text evidence="2">The sequence shown here is derived from an EMBL/GenBank/DDBJ whole genome shotgun (WGS) entry which is preliminary data.</text>
</comment>
<dbReference type="InterPro" id="IPR001387">
    <property type="entry name" value="Cro/C1-type_HTH"/>
</dbReference>
<dbReference type="RefSeq" id="WP_135327720.1">
    <property type="nucleotide sequence ID" value="NZ_SRJC01000002.1"/>
</dbReference>
<dbReference type="InterPro" id="IPR010982">
    <property type="entry name" value="Lambda_DNA-bd_dom_sf"/>
</dbReference>
<keyword evidence="3" id="KW-1185">Reference proteome</keyword>
<dbReference type="CDD" id="cd00093">
    <property type="entry name" value="HTH_XRE"/>
    <property type="match status" value="1"/>
</dbReference>
<dbReference type="SUPFAM" id="SSF48452">
    <property type="entry name" value="TPR-like"/>
    <property type="match status" value="1"/>
</dbReference>
<gene>
    <name evidence="2" type="ORF">E4663_11490</name>
</gene>
<evidence type="ECO:0000313" key="2">
    <source>
        <dbReference type="EMBL" id="TGB02773.1"/>
    </source>
</evidence>
<evidence type="ECO:0000313" key="3">
    <source>
        <dbReference type="Proteomes" id="UP000297982"/>
    </source>
</evidence>
<dbReference type="Pfam" id="PF01381">
    <property type="entry name" value="HTH_3"/>
    <property type="match status" value="1"/>
</dbReference>
<dbReference type="GO" id="GO:0003677">
    <property type="term" value="F:DNA binding"/>
    <property type="evidence" value="ECO:0007669"/>
    <property type="project" value="InterPro"/>
</dbReference>
<dbReference type="SUPFAM" id="SSF47413">
    <property type="entry name" value="lambda repressor-like DNA-binding domains"/>
    <property type="match status" value="1"/>
</dbReference>
<protein>
    <submittedName>
        <fullName evidence="2">XRE family transcriptional regulator</fullName>
    </submittedName>
</protein>
<dbReference type="Gene3D" id="1.25.40.10">
    <property type="entry name" value="Tetratricopeptide repeat domain"/>
    <property type="match status" value="1"/>
</dbReference>
<dbReference type="SMART" id="SM00530">
    <property type="entry name" value="HTH_XRE"/>
    <property type="match status" value="1"/>
</dbReference>
<dbReference type="Proteomes" id="UP000297982">
    <property type="component" value="Unassembled WGS sequence"/>
</dbReference>
<dbReference type="SMART" id="SM00028">
    <property type="entry name" value="TPR"/>
    <property type="match status" value="4"/>
</dbReference>
<organism evidence="2 3">
    <name type="scientific">Halobacillus salinus</name>
    <dbReference type="NCBI Taxonomy" id="192814"/>
    <lineage>
        <taxon>Bacteria</taxon>
        <taxon>Bacillati</taxon>
        <taxon>Bacillota</taxon>
        <taxon>Bacilli</taxon>
        <taxon>Bacillales</taxon>
        <taxon>Bacillaceae</taxon>
        <taxon>Halobacillus</taxon>
    </lineage>
</organism>
<name>A0A4Z0GZT7_9BACI</name>
<dbReference type="InterPro" id="IPR019734">
    <property type="entry name" value="TPR_rpt"/>
</dbReference>
<evidence type="ECO:0000259" key="1">
    <source>
        <dbReference type="PROSITE" id="PS50943"/>
    </source>
</evidence>
<reference evidence="2 3" key="1">
    <citation type="journal article" date="2003" name="Int. J. Syst. Evol. Microbiol.">
        <title>Halobacillus salinus sp. nov., isolated from a salt lake on the coast of the East Sea in Korea.</title>
        <authorList>
            <person name="Yoon J.H."/>
            <person name="Kang K.H."/>
            <person name="Park Y.H."/>
        </authorList>
    </citation>
    <scope>NUCLEOTIDE SEQUENCE [LARGE SCALE GENOMIC DNA]</scope>
    <source>
        <strain evidence="2 3">HSL-3</strain>
    </source>
</reference>
<sequence length="421" mass="50662">MKGTMIKQHRKLNNMTLEELADGICSVSYLSKIEHDSINASDEIYRLLEERLNIKLVDINEEFDETIYQDLLKWHEAAQSRNVDLMTSYDQKYELGLPDNQNSELNNLYKIVKARNDMKLKYQPLHEDTLLTLTNIYNHSTKEYQFLFHKTLGIHFLLTDDLQEALHHFKKTHSLLKYVHFSDTETYFHLCMTYSKLVTYAVESNYYGQIALEGYMKELNYQRIIDTYLIIAINYDYLKSYDIAEEYYVKILNFAEKDLDSDTQRRIYENIGFGHLKKEEYEESIIHLEKAYNIETPDKYFEVNTNYLLATCHYRLNQMDECWTYIEIGEKLAEEYDIIFHTYKFYVLKNVIEDQTSTEEFIKKFEKEIIPYVKSMDNFRRYKEYLEMLGDIYYKKRMYKKASGCYKEANKFSLSRHEDLL</sequence>
<dbReference type="AlphaFoldDB" id="A0A4Z0GZT7"/>
<dbReference type="InterPro" id="IPR011990">
    <property type="entry name" value="TPR-like_helical_dom_sf"/>
</dbReference>
<dbReference type="EMBL" id="SRJC01000002">
    <property type="protein sequence ID" value="TGB02773.1"/>
    <property type="molecule type" value="Genomic_DNA"/>
</dbReference>
<feature type="domain" description="HTH cro/C1-type" evidence="1">
    <location>
        <begin position="6"/>
        <end position="59"/>
    </location>
</feature>
<proteinExistence type="predicted"/>
<accession>A0A4Z0GZT7</accession>
<dbReference type="Gene3D" id="1.10.260.40">
    <property type="entry name" value="lambda repressor-like DNA-binding domains"/>
    <property type="match status" value="1"/>
</dbReference>